<name>A0A093KKA0_EURHL</name>
<evidence type="ECO:0000313" key="2">
    <source>
        <dbReference type="EMBL" id="KFV98155.1"/>
    </source>
</evidence>
<proteinExistence type="predicted"/>
<accession>A0A093KKA0</accession>
<feature type="non-terminal residue" evidence="2">
    <location>
        <position position="1"/>
    </location>
</feature>
<sequence>RCLLPGQQEEDAQALKETLGDEEESEDSSLTDRCEGELRKTCGEDLTERISLDSSCHSCVSQSSS</sequence>
<feature type="compositionally biased region" description="Acidic residues" evidence="1">
    <location>
        <begin position="20"/>
        <end position="29"/>
    </location>
</feature>
<keyword evidence="3" id="KW-1185">Reference proteome</keyword>
<dbReference type="AlphaFoldDB" id="A0A093KKA0"/>
<feature type="non-terminal residue" evidence="2">
    <location>
        <position position="65"/>
    </location>
</feature>
<dbReference type="EMBL" id="KK555962">
    <property type="protein sequence ID" value="KFV98155.1"/>
    <property type="molecule type" value="Genomic_DNA"/>
</dbReference>
<feature type="region of interest" description="Disordered" evidence="1">
    <location>
        <begin position="1"/>
        <end position="32"/>
    </location>
</feature>
<protein>
    <submittedName>
        <fullName evidence="2">Uncharacterized protein</fullName>
    </submittedName>
</protein>
<reference evidence="2 3" key="1">
    <citation type="submission" date="2014-04" db="EMBL/GenBank/DDBJ databases">
        <title>Genome evolution of avian class.</title>
        <authorList>
            <person name="Zhang G."/>
            <person name="Li C."/>
        </authorList>
    </citation>
    <scope>NUCLEOTIDE SEQUENCE [LARGE SCALE GENOMIC DNA]</scope>
    <source>
        <strain evidence="2">BGI_N326</strain>
    </source>
</reference>
<organism evidence="2 3">
    <name type="scientific">Eurypyga helias</name>
    <name type="common">Sunbittern</name>
    <name type="synonym">Ardea helias</name>
    <dbReference type="NCBI Taxonomy" id="54383"/>
    <lineage>
        <taxon>Eukaryota</taxon>
        <taxon>Metazoa</taxon>
        <taxon>Chordata</taxon>
        <taxon>Craniata</taxon>
        <taxon>Vertebrata</taxon>
        <taxon>Euteleostomi</taxon>
        <taxon>Archelosauria</taxon>
        <taxon>Archosauria</taxon>
        <taxon>Dinosauria</taxon>
        <taxon>Saurischia</taxon>
        <taxon>Theropoda</taxon>
        <taxon>Coelurosauria</taxon>
        <taxon>Aves</taxon>
        <taxon>Neognathae</taxon>
        <taxon>Neoaves</taxon>
        <taxon>Phaethontimorphae</taxon>
        <taxon>Eurypygiformes</taxon>
        <taxon>Eurypygidae</taxon>
        <taxon>Eurypyga</taxon>
    </lineage>
</organism>
<gene>
    <name evidence="2" type="ORF">N326_13172</name>
</gene>
<dbReference type="Proteomes" id="UP000054232">
    <property type="component" value="Unassembled WGS sequence"/>
</dbReference>
<evidence type="ECO:0000313" key="3">
    <source>
        <dbReference type="Proteomes" id="UP000054232"/>
    </source>
</evidence>
<evidence type="ECO:0000256" key="1">
    <source>
        <dbReference type="SAM" id="MobiDB-lite"/>
    </source>
</evidence>